<reference evidence="2" key="1">
    <citation type="journal article" date="2020" name="Stud. Mycol.">
        <title>101 Dothideomycetes genomes: a test case for predicting lifestyles and emergence of pathogens.</title>
        <authorList>
            <person name="Haridas S."/>
            <person name="Albert R."/>
            <person name="Binder M."/>
            <person name="Bloem J."/>
            <person name="Labutti K."/>
            <person name="Salamov A."/>
            <person name="Andreopoulos B."/>
            <person name="Baker S."/>
            <person name="Barry K."/>
            <person name="Bills G."/>
            <person name="Bluhm B."/>
            <person name="Cannon C."/>
            <person name="Castanera R."/>
            <person name="Culley D."/>
            <person name="Daum C."/>
            <person name="Ezra D."/>
            <person name="Gonzalez J."/>
            <person name="Henrissat B."/>
            <person name="Kuo A."/>
            <person name="Liang C."/>
            <person name="Lipzen A."/>
            <person name="Lutzoni F."/>
            <person name="Magnuson J."/>
            <person name="Mondo S."/>
            <person name="Nolan M."/>
            <person name="Ohm R."/>
            <person name="Pangilinan J."/>
            <person name="Park H.-J."/>
            <person name="Ramirez L."/>
            <person name="Alfaro M."/>
            <person name="Sun H."/>
            <person name="Tritt A."/>
            <person name="Yoshinaga Y."/>
            <person name="Zwiers L.-H."/>
            <person name="Turgeon B."/>
            <person name="Goodwin S."/>
            <person name="Spatafora J."/>
            <person name="Crous P."/>
            <person name="Grigoriev I."/>
        </authorList>
    </citation>
    <scope>NUCLEOTIDE SEQUENCE</scope>
    <source>
        <strain evidence="2">CBS 101060</strain>
    </source>
</reference>
<dbReference type="OrthoDB" id="4153178at2759"/>
<accession>A0A9P4VSV7</accession>
<evidence type="ECO:0000313" key="3">
    <source>
        <dbReference type="Proteomes" id="UP000799429"/>
    </source>
</evidence>
<keyword evidence="1" id="KW-0472">Membrane</keyword>
<dbReference type="Proteomes" id="UP000799429">
    <property type="component" value="Unassembled WGS sequence"/>
</dbReference>
<gene>
    <name evidence="2" type="ORF">M501DRAFT_903139</name>
</gene>
<comment type="caution">
    <text evidence="2">The sequence shown here is derived from an EMBL/GenBank/DDBJ whole genome shotgun (WGS) entry which is preliminary data.</text>
</comment>
<feature type="non-terminal residue" evidence="2">
    <location>
        <position position="119"/>
    </location>
</feature>
<feature type="transmembrane region" description="Helical" evidence="1">
    <location>
        <begin position="38"/>
        <end position="59"/>
    </location>
</feature>
<evidence type="ECO:0000256" key="1">
    <source>
        <dbReference type="SAM" id="Phobius"/>
    </source>
</evidence>
<proteinExistence type="predicted"/>
<dbReference type="EMBL" id="MU006093">
    <property type="protein sequence ID" value="KAF2840267.1"/>
    <property type="molecule type" value="Genomic_DNA"/>
</dbReference>
<evidence type="ECO:0000313" key="2">
    <source>
        <dbReference type="EMBL" id="KAF2840267.1"/>
    </source>
</evidence>
<sequence>TPRLQRDRRSTAVLSAWRAPSFDESFTSLFFSRGNRQILLFCIGFVFPPAWWIASFMPLPANPGLDLSKEATASQLDIERAMARELGPLDERRYLKALWWRNLNRIMSFVGAALVAAVV</sequence>
<name>A0A9P4VSV7_9PEZI</name>
<keyword evidence="1" id="KW-1133">Transmembrane helix</keyword>
<feature type="non-terminal residue" evidence="2">
    <location>
        <position position="1"/>
    </location>
</feature>
<organism evidence="2 3">
    <name type="scientific">Patellaria atrata CBS 101060</name>
    <dbReference type="NCBI Taxonomy" id="1346257"/>
    <lineage>
        <taxon>Eukaryota</taxon>
        <taxon>Fungi</taxon>
        <taxon>Dikarya</taxon>
        <taxon>Ascomycota</taxon>
        <taxon>Pezizomycotina</taxon>
        <taxon>Dothideomycetes</taxon>
        <taxon>Dothideomycetes incertae sedis</taxon>
        <taxon>Patellariales</taxon>
        <taxon>Patellariaceae</taxon>
        <taxon>Patellaria</taxon>
    </lineage>
</organism>
<keyword evidence="1" id="KW-0812">Transmembrane</keyword>
<protein>
    <submittedName>
        <fullName evidence="2">Uncharacterized protein</fullName>
    </submittedName>
</protein>
<dbReference type="AlphaFoldDB" id="A0A9P4VSV7"/>
<keyword evidence="3" id="KW-1185">Reference proteome</keyword>